<organism evidence="4 5">
    <name type="scientific">Phanerochaete sordida</name>
    <dbReference type="NCBI Taxonomy" id="48140"/>
    <lineage>
        <taxon>Eukaryota</taxon>
        <taxon>Fungi</taxon>
        <taxon>Dikarya</taxon>
        <taxon>Basidiomycota</taxon>
        <taxon>Agaricomycotina</taxon>
        <taxon>Agaricomycetes</taxon>
        <taxon>Polyporales</taxon>
        <taxon>Phanerochaetaceae</taxon>
        <taxon>Phanerochaete</taxon>
    </lineage>
</organism>
<feature type="compositionally biased region" description="Basic residues" evidence="3">
    <location>
        <begin position="466"/>
        <end position="475"/>
    </location>
</feature>
<dbReference type="InterPro" id="IPR021110">
    <property type="entry name" value="DNA_rep_checkpnt_protein"/>
</dbReference>
<name>A0A9P3GQ28_9APHY</name>
<dbReference type="EMBL" id="BPQB01000115">
    <property type="protein sequence ID" value="GJE99662.1"/>
    <property type="molecule type" value="Genomic_DNA"/>
</dbReference>
<dbReference type="Pfam" id="PF11719">
    <property type="entry name" value="Drc1-Sld2"/>
    <property type="match status" value="1"/>
</dbReference>
<evidence type="ECO:0000313" key="5">
    <source>
        <dbReference type="Proteomes" id="UP000703269"/>
    </source>
</evidence>
<sequence>MDVSTLRADIKAWERLFRQQHARDPSIQEIKALPDIAEKYKLYKKLSKQPQPTHRSDSARDQPRPSTSSILQSTSKSKPRPVKVDPPAVTSNPFSPVKNKAGKHRAVSPDPYQLPIPSLLSSGSRANPFKTPTKSRPPREPRRAPEPPIQELEEDPFPLIVQPNRANSPQAPPSHHPPQRNVSASFTDTTEHPPAAASSSNAHLPRDKSAVTRARKRLRGEPVSPSPVKEKRPRVADRLPVQPALRFDTIDVSDDDAPVRRGEAYIEDTPAKPPQGKKQFKVLFDEAAAPAAQPISANTARTKEQGLSRTKSANGKGLFGFGFSSANESASRTSKSRALSPCSEHSDDEMDWDVTTSSKAGSAKLKAPDFSPSVSSRPSAAPKHVKNGAKIPSAMLPGKDDLRSATKSALESATSTSTRPQKRSISPTSEPKSQTTPRQAPATLPLLPPSPSQDAQQPKYIDKGKGRALARKKSKMLAEDEEDSEEELHEEDLKVKEMPWKWNRHRSQDQDILPSEGPEPEPDSEPDFEITHVLNSRPGNGGAPDEPEERFEVHLPDDLKRVLALSPPPHIAPEDEDQLVKGLLYGRRAHYDASRGGEVWGAGEFSSESEDGLELPGAKRKPRGEESEDEWEGEPLPWEVAEL</sequence>
<feature type="compositionally biased region" description="Acidic residues" evidence="3">
    <location>
        <begin position="518"/>
        <end position="528"/>
    </location>
</feature>
<reference evidence="4 5" key="1">
    <citation type="submission" date="2021-08" db="EMBL/GenBank/DDBJ databases">
        <title>Draft Genome Sequence of Phanerochaete sordida strain YK-624.</title>
        <authorList>
            <person name="Mori T."/>
            <person name="Dohra H."/>
            <person name="Suzuki T."/>
            <person name="Kawagishi H."/>
            <person name="Hirai H."/>
        </authorList>
    </citation>
    <scope>NUCLEOTIDE SEQUENCE [LARGE SCALE GENOMIC DNA]</scope>
    <source>
        <strain evidence="4 5">YK-624</strain>
    </source>
</reference>
<evidence type="ECO:0008006" key="6">
    <source>
        <dbReference type="Google" id="ProtNLM"/>
    </source>
</evidence>
<dbReference type="Proteomes" id="UP000703269">
    <property type="component" value="Unassembled WGS sequence"/>
</dbReference>
<feature type="compositionally biased region" description="Low complexity" evidence="3">
    <location>
        <begin position="66"/>
        <end position="76"/>
    </location>
</feature>
<comment type="caution">
    <text evidence="4">The sequence shown here is derived from an EMBL/GenBank/DDBJ whole genome shotgun (WGS) entry which is preliminary data.</text>
</comment>
<feature type="compositionally biased region" description="Polar residues" evidence="3">
    <location>
        <begin position="405"/>
        <end position="433"/>
    </location>
</feature>
<feature type="compositionally biased region" description="Polar residues" evidence="3">
    <location>
        <begin position="324"/>
        <end position="337"/>
    </location>
</feature>
<comment type="subcellular location">
    <subcellularLocation>
        <location evidence="1">Nucleus</location>
    </subcellularLocation>
</comment>
<feature type="compositionally biased region" description="Basic and acidic residues" evidence="3">
    <location>
        <begin position="228"/>
        <end position="237"/>
    </location>
</feature>
<feature type="region of interest" description="Disordered" evidence="3">
    <location>
        <begin position="595"/>
        <end position="643"/>
    </location>
</feature>
<accession>A0A9P3GQ28</accession>
<keyword evidence="2" id="KW-0539">Nucleus</keyword>
<dbReference type="GO" id="GO:0005634">
    <property type="term" value="C:nucleus"/>
    <property type="evidence" value="ECO:0007669"/>
    <property type="project" value="UniProtKB-SubCell"/>
</dbReference>
<evidence type="ECO:0000313" key="4">
    <source>
        <dbReference type="EMBL" id="GJE99662.1"/>
    </source>
</evidence>
<keyword evidence="5" id="KW-1185">Reference proteome</keyword>
<proteinExistence type="predicted"/>
<feature type="compositionally biased region" description="Low complexity" evidence="3">
    <location>
        <begin position="371"/>
        <end position="382"/>
    </location>
</feature>
<evidence type="ECO:0000256" key="1">
    <source>
        <dbReference type="ARBA" id="ARBA00004123"/>
    </source>
</evidence>
<feature type="compositionally biased region" description="Acidic residues" evidence="3">
    <location>
        <begin position="479"/>
        <end position="490"/>
    </location>
</feature>
<protein>
    <recommendedName>
        <fullName evidence="6">DNA replication regulator SLD2</fullName>
    </recommendedName>
</protein>
<evidence type="ECO:0000256" key="2">
    <source>
        <dbReference type="ARBA" id="ARBA00023242"/>
    </source>
</evidence>
<feature type="compositionally biased region" description="Low complexity" evidence="3">
    <location>
        <begin position="434"/>
        <end position="445"/>
    </location>
</feature>
<evidence type="ECO:0000256" key="3">
    <source>
        <dbReference type="SAM" id="MobiDB-lite"/>
    </source>
</evidence>
<dbReference type="Gene3D" id="1.10.10.1460">
    <property type="match status" value="1"/>
</dbReference>
<dbReference type="GO" id="GO:0006260">
    <property type="term" value="P:DNA replication"/>
    <property type="evidence" value="ECO:0007669"/>
    <property type="project" value="InterPro"/>
</dbReference>
<dbReference type="OrthoDB" id="8775810at2759"/>
<feature type="compositionally biased region" description="Low complexity" evidence="3">
    <location>
        <begin position="291"/>
        <end position="300"/>
    </location>
</feature>
<feature type="region of interest" description="Disordered" evidence="3">
    <location>
        <begin position="43"/>
        <end position="240"/>
    </location>
</feature>
<dbReference type="AlphaFoldDB" id="A0A9P3GQ28"/>
<feature type="compositionally biased region" description="Polar residues" evidence="3">
    <location>
        <begin position="119"/>
        <end position="134"/>
    </location>
</feature>
<feature type="compositionally biased region" description="Basic and acidic residues" evidence="3">
    <location>
        <begin position="54"/>
        <end position="63"/>
    </location>
</feature>
<feature type="region of interest" description="Disordered" evidence="3">
    <location>
        <begin position="291"/>
        <end position="553"/>
    </location>
</feature>
<gene>
    <name evidence="4" type="ORF">PsYK624_159330</name>
</gene>